<protein>
    <recommendedName>
        <fullName evidence="3">Tetratricopeptide repeat protein</fullName>
    </recommendedName>
</protein>
<organism evidence="1 2">
    <name type="scientific">Chondromyces apiculatus DSM 436</name>
    <dbReference type="NCBI Taxonomy" id="1192034"/>
    <lineage>
        <taxon>Bacteria</taxon>
        <taxon>Pseudomonadati</taxon>
        <taxon>Myxococcota</taxon>
        <taxon>Polyangia</taxon>
        <taxon>Polyangiales</taxon>
        <taxon>Polyangiaceae</taxon>
        <taxon>Chondromyces</taxon>
    </lineage>
</organism>
<sequence>MMGINLPAESPAPMSSLLYNLGQIEEREGVKARSIELYKRSLALREHPEVRAALQRVEQR</sequence>
<gene>
    <name evidence="1" type="ORF">CAP_7642</name>
</gene>
<dbReference type="RefSeq" id="WP_156041377.1">
    <property type="nucleotide sequence ID" value="NZ_ASRX01000069.1"/>
</dbReference>
<evidence type="ECO:0000313" key="1">
    <source>
        <dbReference type="EMBL" id="EYF01874.1"/>
    </source>
</evidence>
<reference evidence="1 2" key="1">
    <citation type="submission" date="2013-05" db="EMBL/GenBank/DDBJ databases">
        <title>Genome assembly of Chondromyces apiculatus DSM 436.</title>
        <authorList>
            <person name="Sharma G."/>
            <person name="Khatri I."/>
            <person name="Kaur C."/>
            <person name="Mayilraj S."/>
            <person name="Subramanian S."/>
        </authorList>
    </citation>
    <scope>NUCLEOTIDE SEQUENCE [LARGE SCALE GENOMIC DNA]</scope>
    <source>
        <strain evidence="1 2">DSM 436</strain>
    </source>
</reference>
<evidence type="ECO:0008006" key="3">
    <source>
        <dbReference type="Google" id="ProtNLM"/>
    </source>
</evidence>
<evidence type="ECO:0000313" key="2">
    <source>
        <dbReference type="Proteomes" id="UP000019678"/>
    </source>
</evidence>
<name>A0A017SY07_9BACT</name>
<comment type="caution">
    <text evidence="1">The sequence shown here is derived from an EMBL/GenBank/DDBJ whole genome shotgun (WGS) entry which is preliminary data.</text>
</comment>
<dbReference type="AlphaFoldDB" id="A0A017SY07"/>
<dbReference type="EMBL" id="ASRX01000069">
    <property type="protein sequence ID" value="EYF01874.1"/>
    <property type="molecule type" value="Genomic_DNA"/>
</dbReference>
<accession>A0A017SY07</accession>
<keyword evidence="2" id="KW-1185">Reference proteome</keyword>
<proteinExistence type="predicted"/>
<dbReference type="Proteomes" id="UP000019678">
    <property type="component" value="Unassembled WGS sequence"/>
</dbReference>